<keyword evidence="1" id="KW-0812">Transmembrane</keyword>
<dbReference type="Gramene" id="mRNA:HanXRQr2_Chr04g0186181">
    <property type="protein sequence ID" value="CDS:HanXRQr2_Chr04g0186181.1"/>
    <property type="gene ID" value="HanXRQr2_Chr04g0186181"/>
</dbReference>
<feature type="transmembrane region" description="Helical" evidence="1">
    <location>
        <begin position="51"/>
        <end position="72"/>
    </location>
</feature>
<evidence type="ECO:0000313" key="3">
    <source>
        <dbReference type="Proteomes" id="UP000215914"/>
    </source>
</evidence>
<sequence>MEEMDVINRQLLGCAQRPPTPILSSILLDTKAVLFFFPCPPSTQLLHPMGLLLLPMILLSCPVLSLLGSPFFPGVELPLFPFSCFSHDCRHVIIDVVFPAMLTPTGRSSPINHILHHSVRRFIVTPHKPLPWGPLPLFFRLVFFITFFRLFIITLSRILILEPSIPIHILVLVTN</sequence>
<keyword evidence="3" id="KW-1185">Reference proteome</keyword>
<dbReference type="Proteomes" id="UP000215914">
    <property type="component" value="Unassembled WGS sequence"/>
</dbReference>
<dbReference type="EMBL" id="MNCJ02000319">
    <property type="protein sequence ID" value="KAF5811851.1"/>
    <property type="molecule type" value="Genomic_DNA"/>
</dbReference>
<accession>A0A9K3NTA3</accession>
<evidence type="ECO:0000313" key="2">
    <source>
        <dbReference type="EMBL" id="KAF5811851.1"/>
    </source>
</evidence>
<comment type="caution">
    <text evidence="2">The sequence shown here is derived from an EMBL/GenBank/DDBJ whole genome shotgun (WGS) entry which is preliminary data.</text>
</comment>
<keyword evidence="1" id="KW-0472">Membrane</keyword>
<evidence type="ECO:0000256" key="1">
    <source>
        <dbReference type="SAM" id="Phobius"/>
    </source>
</evidence>
<gene>
    <name evidence="2" type="ORF">HanXRQr2_Chr04g0186181</name>
</gene>
<feature type="transmembrane region" description="Helical" evidence="1">
    <location>
        <begin position="137"/>
        <end position="160"/>
    </location>
</feature>
<organism evidence="2 3">
    <name type="scientific">Helianthus annuus</name>
    <name type="common">Common sunflower</name>
    <dbReference type="NCBI Taxonomy" id="4232"/>
    <lineage>
        <taxon>Eukaryota</taxon>
        <taxon>Viridiplantae</taxon>
        <taxon>Streptophyta</taxon>
        <taxon>Embryophyta</taxon>
        <taxon>Tracheophyta</taxon>
        <taxon>Spermatophyta</taxon>
        <taxon>Magnoliopsida</taxon>
        <taxon>eudicotyledons</taxon>
        <taxon>Gunneridae</taxon>
        <taxon>Pentapetalae</taxon>
        <taxon>asterids</taxon>
        <taxon>campanulids</taxon>
        <taxon>Asterales</taxon>
        <taxon>Asteraceae</taxon>
        <taxon>Asteroideae</taxon>
        <taxon>Heliantheae alliance</taxon>
        <taxon>Heliantheae</taxon>
        <taxon>Helianthus</taxon>
    </lineage>
</organism>
<name>A0A9K3NTA3_HELAN</name>
<dbReference type="AlphaFoldDB" id="A0A9K3NTA3"/>
<protein>
    <submittedName>
        <fullName evidence="2">Uncharacterized protein</fullName>
    </submittedName>
</protein>
<reference evidence="2" key="2">
    <citation type="submission" date="2020-06" db="EMBL/GenBank/DDBJ databases">
        <title>Helianthus annuus Genome sequencing and assembly Release 2.</title>
        <authorList>
            <person name="Gouzy J."/>
            <person name="Langlade N."/>
            <person name="Munos S."/>
        </authorList>
    </citation>
    <scope>NUCLEOTIDE SEQUENCE</scope>
    <source>
        <tissue evidence="2">Leaves</tissue>
    </source>
</reference>
<keyword evidence="1" id="KW-1133">Transmembrane helix</keyword>
<proteinExistence type="predicted"/>
<reference evidence="2" key="1">
    <citation type="journal article" date="2017" name="Nature">
        <title>The sunflower genome provides insights into oil metabolism, flowering and Asterid evolution.</title>
        <authorList>
            <person name="Badouin H."/>
            <person name="Gouzy J."/>
            <person name="Grassa C.J."/>
            <person name="Murat F."/>
            <person name="Staton S.E."/>
            <person name="Cottret L."/>
            <person name="Lelandais-Briere C."/>
            <person name="Owens G.L."/>
            <person name="Carrere S."/>
            <person name="Mayjonade B."/>
            <person name="Legrand L."/>
            <person name="Gill N."/>
            <person name="Kane N.C."/>
            <person name="Bowers J.E."/>
            <person name="Hubner S."/>
            <person name="Bellec A."/>
            <person name="Berard A."/>
            <person name="Berges H."/>
            <person name="Blanchet N."/>
            <person name="Boniface M.C."/>
            <person name="Brunel D."/>
            <person name="Catrice O."/>
            <person name="Chaidir N."/>
            <person name="Claudel C."/>
            <person name="Donnadieu C."/>
            <person name="Faraut T."/>
            <person name="Fievet G."/>
            <person name="Helmstetter N."/>
            <person name="King M."/>
            <person name="Knapp S.J."/>
            <person name="Lai Z."/>
            <person name="Le Paslier M.C."/>
            <person name="Lippi Y."/>
            <person name="Lorenzon L."/>
            <person name="Mandel J.R."/>
            <person name="Marage G."/>
            <person name="Marchand G."/>
            <person name="Marquand E."/>
            <person name="Bret-Mestries E."/>
            <person name="Morien E."/>
            <person name="Nambeesan S."/>
            <person name="Nguyen T."/>
            <person name="Pegot-Espagnet P."/>
            <person name="Pouilly N."/>
            <person name="Raftis F."/>
            <person name="Sallet E."/>
            <person name="Schiex T."/>
            <person name="Thomas J."/>
            <person name="Vandecasteele C."/>
            <person name="Vares D."/>
            <person name="Vear F."/>
            <person name="Vautrin S."/>
            <person name="Crespi M."/>
            <person name="Mangin B."/>
            <person name="Burke J.M."/>
            <person name="Salse J."/>
            <person name="Munos S."/>
            <person name="Vincourt P."/>
            <person name="Rieseberg L.H."/>
            <person name="Langlade N.B."/>
        </authorList>
    </citation>
    <scope>NUCLEOTIDE SEQUENCE</scope>
    <source>
        <tissue evidence="2">Leaves</tissue>
    </source>
</reference>